<dbReference type="Gene3D" id="2.60.40.10">
    <property type="entry name" value="Immunoglobulins"/>
    <property type="match status" value="1"/>
</dbReference>
<feature type="domain" description="Immunoglobulin" evidence="4">
    <location>
        <begin position="28"/>
        <end position="131"/>
    </location>
</feature>
<gene>
    <name evidence="6" type="primary">LOC113082917</name>
</gene>
<dbReference type="RefSeq" id="XP_026110122.1">
    <property type="nucleotide sequence ID" value="XM_026254337.1"/>
</dbReference>
<feature type="signal peptide" evidence="3">
    <location>
        <begin position="1"/>
        <end position="24"/>
    </location>
</feature>
<evidence type="ECO:0000256" key="2">
    <source>
        <dbReference type="SAM" id="Phobius"/>
    </source>
</evidence>
<accession>A0A6P6NMI9</accession>
<dbReference type="PANTHER" id="PTHR21063:SF4">
    <property type="entry name" value="CD48 ANTIGEN-RELATED"/>
    <property type="match status" value="1"/>
</dbReference>
<evidence type="ECO:0000256" key="3">
    <source>
        <dbReference type="SAM" id="SignalP"/>
    </source>
</evidence>
<evidence type="ECO:0000256" key="1">
    <source>
        <dbReference type="SAM" id="MobiDB-lite"/>
    </source>
</evidence>
<dbReference type="KEGG" id="caua:113082917"/>
<keyword evidence="2" id="KW-0472">Membrane</keyword>
<feature type="compositionally biased region" description="Polar residues" evidence="1">
    <location>
        <begin position="206"/>
        <end position="215"/>
    </location>
</feature>
<keyword evidence="2" id="KW-0812">Transmembrane</keyword>
<evidence type="ECO:0000259" key="4">
    <source>
        <dbReference type="SMART" id="SM00409"/>
    </source>
</evidence>
<dbReference type="AlphaFoldDB" id="A0A6P6NMI9"/>
<feature type="region of interest" description="Disordered" evidence="1">
    <location>
        <begin position="137"/>
        <end position="159"/>
    </location>
</feature>
<sequence>MMKMNVLSMLFLSVVLTGVHSVGADVVSESVNVTVGDSVTLHTRVKADRDVDIQWYFNETLIAQITGDLRKICTDVQCNEGTERFRDRLKLDHQTGSLTITNIRTTDSGRYHLDIIRTGSDSEKTFIVTVHFGSASDQDQMKRTSEKEEESVPDSGLSSAARAGIGVGVGVVLLIVAAAVGVIYYLKCPQARQCRTRTQRRDEMNASYTSVNPADNRSKPAAAEPSRDGDVNTSETPENRKWRA</sequence>
<organism evidence="5 6">
    <name type="scientific">Carassius auratus</name>
    <name type="common">Goldfish</name>
    <dbReference type="NCBI Taxonomy" id="7957"/>
    <lineage>
        <taxon>Eukaryota</taxon>
        <taxon>Metazoa</taxon>
        <taxon>Chordata</taxon>
        <taxon>Craniata</taxon>
        <taxon>Vertebrata</taxon>
        <taxon>Euteleostomi</taxon>
        <taxon>Actinopterygii</taxon>
        <taxon>Neopterygii</taxon>
        <taxon>Teleostei</taxon>
        <taxon>Ostariophysi</taxon>
        <taxon>Cypriniformes</taxon>
        <taxon>Cyprinidae</taxon>
        <taxon>Cyprininae</taxon>
        <taxon>Carassius</taxon>
    </lineage>
</organism>
<dbReference type="Pfam" id="PF07686">
    <property type="entry name" value="V-set"/>
    <property type="match status" value="1"/>
</dbReference>
<dbReference type="InterPro" id="IPR013106">
    <property type="entry name" value="Ig_V-set"/>
</dbReference>
<dbReference type="Proteomes" id="UP000515129">
    <property type="component" value="Unplaced"/>
</dbReference>
<keyword evidence="2" id="KW-1133">Transmembrane helix</keyword>
<feature type="chain" id="PRO_5027724526" evidence="3">
    <location>
        <begin position="25"/>
        <end position="244"/>
    </location>
</feature>
<feature type="transmembrane region" description="Helical" evidence="2">
    <location>
        <begin position="163"/>
        <end position="186"/>
    </location>
</feature>
<dbReference type="InterPro" id="IPR013783">
    <property type="entry name" value="Ig-like_fold"/>
</dbReference>
<dbReference type="PANTHER" id="PTHR21063">
    <property type="entry name" value="LFA-3"/>
    <property type="match status" value="1"/>
</dbReference>
<evidence type="ECO:0000313" key="6">
    <source>
        <dbReference type="RefSeq" id="XP_026110122.1"/>
    </source>
</evidence>
<reference evidence="6" key="1">
    <citation type="submission" date="2025-08" db="UniProtKB">
        <authorList>
            <consortium name="RefSeq"/>
        </authorList>
    </citation>
    <scope>IDENTIFICATION</scope>
    <source>
        <strain evidence="6">Wakin</strain>
        <tissue evidence="6">Muscle</tissue>
    </source>
</reference>
<feature type="region of interest" description="Disordered" evidence="1">
    <location>
        <begin position="194"/>
        <end position="244"/>
    </location>
</feature>
<dbReference type="InterPro" id="IPR003599">
    <property type="entry name" value="Ig_sub"/>
</dbReference>
<dbReference type="SMART" id="SM00409">
    <property type="entry name" value="IG"/>
    <property type="match status" value="1"/>
</dbReference>
<proteinExistence type="predicted"/>
<dbReference type="SUPFAM" id="SSF48726">
    <property type="entry name" value="Immunoglobulin"/>
    <property type="match status" value="1"/>
</dbReference>
<keyword evidence="3" id="KW-0732">Signal</keyword>
<dbReference type="GeneID" id="113082917"/>
<keyword evidence="5" id="KW-1185">Reference proteome</keyword>
<evidence type="ECO:0000313" key="5">
    <source>
        <dbReference type="Proteomes" id="UP000515129"/>
    </source>
</evidence>
<protein>
    <submittedName>
        <fullName evidence="6">Uncharacterized protein LOC113082917 isoform X1</fullName>
    </submittedName>
</protein>
<dbReference type="OrthoDB" id="8951972at2759"/>
<dbReference type="InterPro" id="IPR036179">
    <property type="entry name" value="Ig-like_dom_sf"/>
</dbReference>
<name>A0A6P6NMI9_CARAU</name>